<accession>A0ABS8MRZ7</accession>
<organism evidence="3 4">
    <name type="scientific">Flavobacterium pisciphilum</name>
    <dbReference type="NCBI Taxonomy" id="2893755"/>
    <lineage>
        <taxon>Bacteria</taxon>
        <taxon>Pseudomonadati</taxon>
        <taxon>Bacteroidota</taxon>
        <taxon>Flavobacteriia</taxon>
        <taxon>Flavobacteriales</taxon>
        <taxon>Flavobacteriaceae</taxon>
        <taxon>Flavobacterium</taxon>
    </lineage>
</organism>
<name>A0ABS8MRZ7_9FLAO</name>
<feature type="domain" description="SusD-like N-terminal" evidence="2">
    <location>
        <begin position="21"/>
        <end position="222"/>
    </location>
</feature>
<sequence length="491" mass="56078">MKNIKIALSLLLLISISSCDEFLSETPDNRTQIDTPEKISELLVNAYPSGGTYMDFAETMTDNVTDGRLGSTLAKNEQNYNWEMEDETDIDTQAGYWEACYRAIAHANKALEAIEEQGFPANMNAQRGEALLARAYSHFMLVSFWSNRYNPATAATDLGIPYVTEPETVLIKKYTRNTVEEVFNYIQKDLEEGLKYVTNEYKEPKFHFNKEAGKAFASRFYLIKGDWAKVLEVTEGIGSKPVGKIRDYLALTSLDPNIQFIDYARAEHPTNLLIVSSYSIYSRANQLSRFYFGGNKVAEVMGNATNIYNKAWYYSVYSYNSKTNFVPKFKEYFKYTNLTANIGEPFLGTVLLSNDEFYLNRIEALVMSNRIAEANTELEFFLGTRTAGYNAATDKLTEAKIVAKYPVIADEYTPFYAMTPVQTSYIKAIAETKRRDFLHEGIRWFDVKRFNIEVKHEIFNRPTNILVKNDKRRALQIPLSASSNGVEKNPR</sequence>
<proteinExistence type="predicted"/>
<comment type="caution">
    <text evidence="3">The sequence shown here is derived from an EMBL/GenBank/DDBJ whole genome shotgun (WGS) entry which is preliminary data.</text>
</comment>
<feature type="signal peptide" evidence="1">
    <location>
        <begin position="1"/>
        <end position="20"/>
    </location>
</feature>
<dbReference type="RefSeq" id="WP_229987365.1">
    <property type="nucleotide sequence ID" value="NZ_JAJJMO010000001.1"/>
</dbReference>
<dbReference type="Pfam" id="PF14322">
    <property type="entry name" value="SusD-like_3"/>
    <property type="match status" value="1"/>
</dbReference>
<dbReference type="InterPro" id="IPR011990">
    <property type="entry name" value="TPR-like_helical_dom_sf"/>
</dbReference>
<reference evidence="3" key="1">
    <citation type="submission" date="2021-11" db="EMBL/GenBank/DDBJ databases">
        <title>Description of novel Flavobacterium species.</title>
        <authorList>
            <person name="Saticioglu I.B."/>
            <person name="Ay H."/>
            <person name="Altun S."/>
            <person name="Duman M."/>
        </authorList>
    </citation>
    <scope>NUCLEOTIDE SEQUENCE</scope>
    <source>
        <strain evidence="3">F-65</strain>
    </source>
</reference>
<keyword evidence="1" id="KW-0732">Signal</keyword>
<evidence type="ECO:0000256" key="1">
    <source>
        <dbReference type="SAM" id="SignalP"/>
    </source>
</evidence>
<dbReference type="InterPro" id="IPR033985">
    <property type="entry name" value="SusD-like_N"/>
</dbReference>
<dbReference type="EMBL" id="JAJJMO010000001">
    <property type="protein sequence ID" value="MCC9070695.1"/>
    <property type="molecule type" value="Genomic_DNA"/>
</dbReference>
<dbReference type="SUPFAM" id="SSF48452">
    <property type="entry name" value="TPR-like"/>
    <property type="match status" value="1"/>
</dbReference>
<evidence type="ECO:0000259" key="2">
    <source>
        <dbReference type="Pfam" id="PF14322"/>
    </source>
</evidence>
<evidence type="ECO:0000313" key="4">
    <source>
        <dbReference type="Proteomes" id="UP001430919"/>
    </source>
</evidence>
<gene>
    <name evidence="3" type="ORF">LNQ49_03650</name>
</gene>
<protein>
    <submittedName>
        <fullName evidence="3">RagB/SusD family nutrient uptake outer membrane protein</fullName>
    </submittedName>
</protein>
<dbReference type="PROSITE" id="PS51257">
    <property type="entry name" value="PROKAR_LIPOPROTEIN"/>
    <property type="match status" value="1"/>
</dbReference>
<feature type="chain" id="PRO_5046308947" evidence="1">
    <location>
        <begin position="21"/>
        <end position="491"/>
    </location>
</feature>
<evidence type="ECO:0000313" key="3">
    <source>
        <dbReference type="EMBL" id="MCC9070695.1"/>
    </source>
</evidence>
<dbReference type="Proteomes" id="UP001430919">
    <property type="component" value="Unassembled WGS sequence"/>
</dbReference>
<keyword evidence="4" id="KW-1185">Reference proteome</keyword>
<dbReference type="Gene3D" id="1.25.40.390">
    <property type="match status" value="2"/>
</dbReference>